<dbReference type="Pfam" id="PF01395">
    <property type="entry name" value="PBP_GOBP"/>
    <property type="match status" value="1"/>
</dbReference>
<evidence type="ECO:0000313" key="2">
    <source>
        <dbReference type="EMBL" id="QGW50317.1"/>
    </source>
</evidence>
<dbReference type="Gene3D" id="1.10.238.20">
    <property type="entry name" value="Pheromone/general odorant binding protein domain"/>
    <property type="match status" value="1"/>
</dbReference>
<dbReference type="InterPro" id="IPR006170">
    <property type="entry name" value="PBP/GOBP"/>
</dbReference>
<dbReference type="GO" id="GO:0005549">
    <property type="term" value="F:odorant binding"/>
    <property type="evidence" value="ECO:0007669"/>
    <property type="project" value="InterPro"/>
</dbReference>
<name>A0A6B9CIH3_9HYME</name>
<dbReference type="EMBL" id="MN616825">
    <property type="protein sequence ID" value="QGW50317.1"/>
    <property type="molecule type" value="mRNA"/>
</dbReference>
<evidence type="ECO:0000256" key="1">
    <source>
        <dbReference type="SAM" id="SignalP"/>
    </source>
</evidence>
<proteinExistence type="evidence at transcript level"/>
<accession>A0A6B9CIH3</accession>
<feature type="signal peptide" evidence="1">
    <location>
        <begin position="1"/>
        <end position="19"/>
    </location>
</feature>
<reference evidence="2" key="1">
    <citation type="journal article" date="2019" name="Sci. Rep.">
        <title>Full-Length Transcriptome Survey and Expression Analysis of Parasitoid Wasp Chouioia cunea upon Exposure to 1-Dodecene.</title>
        <authorList>
            <person name="Pan L."/>
            <person name="Guo M."/>
            <person name="Jin X."/>
            <person name="Sun Z."/>
            <person name="Jiang H."/>
            <person name="Han J."/>
            <person name="Wang Y."/>
            <person name="Yan C."/>
            <person name="Li M."/>
        </authorList>
    </citation>
    <scope>NUCLEOTIDE SEQUENCE</scope>
</reference>
<dbReference type="AlphaFoldDB" id="A0A6B9CIH3"/>
<protein>
    <submittedName>
        <fullName evidence="2">Odorant-binding protein 22</fullName>
    </submittedName>
</protein>
<keyword evidence="1" id="KW-0732">Signal</keyword>
<dbReference type="SMR" id="A0A6B9CIH3"/>
<dbReference type="CDD" id="cd23992">
    <property type="entry name" value="PBP_GOBP"/>
    <property type="match status" value="1"/>
</dbReference>
<dbReference type="SUPFAM" id="SSF47565">
    <property type="entry name" value="Insect pheromone/odorant-binding proteins"/>
    <property type="match status" value="1"/>
</dbReference>
<sequence>MKLPVCLIFSVFCFSSAHALLTKEAIESLRTHQKYCVRTSGVSEDHVEMARLDRQIHEDEYQEKFAVCMLNKFNIMNTDGSINKDEISYVLLTDNPWSYQTAKDCTALVGSNVRETARKITNCLLQTDIIVIAP</sequence>
<feature type="chain" id="PRO_5025680738" evidence="1">
    <location>
        <begin position="20"/>
        <end position="134"/>
    </location>
</feature>
<dbReference type="InterPro" id="IPR036728">
    <property type="entry name" value="PBP_GOBP_sf"/>
</dbReference>
<organism evidence="2">
    <name type="scientific">Chouioia cunea</name>
    <dbReference type="NCBI Taxonomy" id="1570515"/>
    <lineage>
        <taxon>Eukaryota</taxon>
        <taxon>Metazoa</taxon>
        <taxon>Ecdysozoa</taxon>
        <taxon>Arthropoda</taxon>
        <taxon>Hexapoda</taxon>
        <taxon>Insecta</taxon>
        <taxon>Pterygota</taxon>
        <taxon>Neoptera</taxon>
        <taxon>Endopterygota</taxon>
        <taxon>Hymenoptera</taxon>
        <taxon>Apocrita</taxon>
        <taxon>Proctotrupomorpha</taxon>
        <taxon>Chalcidoidea</taxon>
        <taxon>Eulophidae</taxon>
        <taxon>Tetrastichinae</taxon>
        <taxon>Chouioia</taxon>
    </lineage>
</organism>